<evidence type="ECO:0000259" key="7">
    <source>
        <dbReference type="Pfam" id="PF04265"/>
    </source>
</evidence>
<dbReference type="EMBL" id="JAKNHQ010000009">
    <property type="protein sequence ID" value="MCG4610874.1"/>
    <property type="molecule type" value="Genomic_DNA"/>
</dbReference>
<dbReference type="InterPro" id="IPR007373">
    <property type="entry name" value="Thiamin_PyroPKinase_B1-bd"/>
</dbReference>
<dbReference type="Proteomes" id="UP001298681">
    <property type="component" value="Unassembled WGS sequence"/>
</dbReference>
<keyword evidence="4" id="KW-0067">ATP-binding</keyword>
<dbReference type="Pfam" id="PF04263">
    <property type="entry name" value="TPK_catalytic"/>
    <property type="match status" value="1"/>
</dbReference>
<feature type="domain" description="Thiamin pyrophosphokinase thiamin-binding" evidence="7">
    <location>
        <begin position="147"/>
        <end position="199"/>
    </location>
</feature>
<organism evidence="8 9">
    <name type="scientific">Anaeromassilibacillus senegalensis</name>
    <dbReference type="NCBI Taxonomy" id="1673717"/>
    <lineage>
        <taxon>Bacteria</taxon>
        <taxon>Bacillati</taxon>
        <taxon>Bacillota</taxon>
        <taxon>Clostridia</taxon>
        <taxon>Eubacteriales</taxon>
        <taxon>Acutalibacteraceae</taxon>
        <taxon>Anaeromassilibacillus</taxon>
    </lineage>
</organism>
<keyword evidence="2" id="KW-0547">Nucleotide-binding</keyword>
<dbReference type="InterPro" id="IPR036759">
    <property type="entry name" value="TPK_catalytic_sf"/>
</dbReference>
<dbReference type="RefSeq" id="WP_237966774.1">
    <property type="nucleotide sequence ID" value="NZ_JAKNHQ010000009.1"/>
</dbReference>
<evidence type="ECO:0000313" key="8">
    <source>
        <dbReference type="EMBL" id="MCG4610874.1"/>
    </source>
</evidence>
<dbReference type="PANTHER" id="PTHR41299:SF1">
    <property type="entry name" value="THIAMINE PYROPHOSPHOKINASE"/>
    <property type="match status" value="1"/>
</dbReference>
<protein>
    <recommendedName>
        <fullName evidence="5">Thiamine diphosphokinase</fullName>
        <ecNumber evidence="5">2.7.6.2</ecNumber>
    </recommendedName>
</protein>
<accession>A0ABS9MK89</accession>
<evidence type="ECO:0000313" key="9">
    <source>
        <dbReference type="Proteomes" id="UP001298681"/>
    </source>
</evidence>
<evidence type="ECO:0000256" key="4">
    <source>
        <dbReference type="ARBA" id="ARBA00022840"/>
    </source>
</evidence>
<name>A0ABS9MK89_9FIRM</name>
<dbReference type="PANTHER" id="PTHR41299">
    <property type="entry name" value="THIAMINE PYROPHOSPHOKINASE"/>
    <property type="match status" value="1"/>
</dbReference>
<evidence type="ECO:0000256" key="3">
    <source>
        <dbReference type="ARBA" id="ARBA00022777"/>
    </source>
</evidence>
<evidence type="ECO:0000256" key="2">
    <source>
        <dbReference type="ARBA" id="ARBA00022741"/>
    </source>
</evidence>
<dbReference type="SUPFAM" id="SSF63999">
    <property type="entry name" value="Thiamin pyrophosphokinase, catalytic domain"/>
    <property type="match status" value="1"/>
</dbReference>
<dbReference type="InterPro" id="IPR036371">
    <property type="entry name" value="TPK_B1-bd_sf"/>
</dbReference>
<comment type="caution">
    <text evidence="8">The sequence shown here is derived from an EMBL/GenBank/DDBJ whole genome shotgun (WGS) entry which is preliminary data.</text>
</comment>
<keyword evidence="9" id="KW-1185">Reference proteome</keyword>
<dbReference type="CDD" id="cd07995">
    <property type="entry name" value="TPK"/>
    <property type="match status" value="1"/>
</dbReference>
<dbReference type="SUPFAM" id="SSF63862">
    <property type="entry name" value="Thiamin pyrophosphokinase, substrate-binding domain"/>
    <property type="match status" value="1"/>
</dbReference>
<reference evidence="8 9" key="1">
    <citation type="submission" date="2022-01" db="EMBL/GenBank/DDBJ databases">
        <title>Collection of gut derived symbiotic bacterial strains cultured from healthy donors.</title>
        <authorList>
            <person name="Lin H."/>
            <person name="Kohout C."/>
            <person name="Waligurski E."/>
            <person name="Pamer E.G."/>
        </authorList>
    </citation>
    <scope>NUCLEOTIDE SEQUENCE [LARGE SCALE GENOMIC DNA]</scope>
    <source>
        <strain evidence="8 9">DFI.7.58</strain>
    </source>
</reference>
<dbReference type="Gene3D" id="3.40.50.10240">
    <property type="entry name" value="Thiamin pyrophosphokinase, catalytic domain"/>
    <property type="match status" value="1"/>
</dbReference>
<evidence type="ECO:0000259" key="6">
    <source>
        <dbReference type="Pfam" id="PF04263"/>
    </source>
</evidence>
<evidence type="ECO:0000256" key="5">
    <source>
        <dbReference type="NCBIfam" id="TIGR01378"/>
    </source>
</evidence>
<dbReference type="EC" id="2.7.6.2" evidence="5"/>
<feature type="domain" description="Thiamin pyrophosphokinase catalytic" evidence="6">
    <location>
        <begin position="24"/>
        <end position="124"/>
    </location>
</feature>
<dbReference type="InterPro" id="IPR007371">
    <property type="entry name" value="TPK_catalytic"/>
</dbReference>
<proteinExistence type="predicted"/>
<keyword evidence="3" id="KW-0418">Kinase</keyword>
<gene>
    <name evidence="8" type="ORF">L0P57_07995</name>
</gene>
<dbReference type="InterPro" id="IPR006282">
    <property type="entry name" value="Thi_PPkinase"/>
</dbReference>
<dbReference type="InterPro" id="IPR053149">
    <property type="entry name" value="TPK"/>
</dbReference>
<dbReference type="NCBIfam" id="TIGR01378">
    <property type="entry name" value="thi_PPkinase"/>
    <property type="match status" value="1"/>
</dbReference>
<dbReference type="GO" id="GO:0004788">
    <property type="term" value="F:thiamine diphosphokinase activity"/>
    <property type="evidence" value="ECO:0007669"/>
    <property type="project" value="UniProtKB-EC"/>
</dbReference>
<keyword evidence="1 8" id="KW-0808">Transferase</keyword>
<evidence type="ECO:0000256" key="1">
    <source>
        <dbReference type="ARBA" id="ARBA00022679"/>
    </source>
</evidence>
<dbReference type="Pfam" id="PF04265">
    <property type="entry name" value="TPK_B1_binding"/>
    <property type="match status" value="1"/>
</dbReference>
<sequence>MKRCIILGSAPVEDGGIFDRFDAQDAFLICADGGMDTARKYGVQPNLLIGDFDSMQGSLPDGIETIRLKPEKDDTDLLAAVREGLQRGYREYILLGALGGERFDHSYANLCVLQFLAHEGCRAVLAEKGTYIFLLREGQTEPLLHLCGATFSAFPFGCPECTVSYDGMQYPLTRKPLRSDFPLGVSNRILSDQAAVTVHHGEMLGIVCQP</sequence>